<feature type="transmembrane region" description="Helical" evidence="1">
    <location>
        <begin position="189"/>
        <end position="210"/>
    </location>
</feature>
<evidence type="ECO:0000313" key="2">
    <source>
        <dbReference type="EMBL" id="BCA27000.1"/>
    </source>
</evidence>
<dbReference type="KEGG" id="poj:PtoMrB4_09770"/>
<dbReference type="EMBL" id="AP022642">
    <property type="protein sequence ID" value="BCA27000.1"/>
    <property type="molecule type" value="Genomic_DNA"/>
</dbReference>
<evidence type="ECO:0000256" key="1">
    <source>
        <dbReference type="SAM" id="Phobius"/>
    </source>
</evidence>
<evidence type="ECO:0000313" key="3">
    <source>
        <dbReference type="Proteomes" id="UP000501237"/>
    </source>
</evidence>
<keyword evidence="1" id="KW-0812">Transmembrane</keyword>
<accession>A0A679GHP6</accession>
<gene>
    <name evidence="2" type="ORF">PtoMrB4_09770</name>
</gene>
<sequence>MNPLLLLRDSCYFFSRHASQIALLCLPFILLEALVQQLAALWFEGPTPAAAQLLIRLFFYPMYTGALILFVDSRSSGLRLRRQQLWAMALWRWPGYAVLAAFTTLLVMLGLSLMILPGLWIMSRLAFAELLLVINGLAPMEAMKESYRMTGGHFVTVFCCLLLAVGPMWGFEWWIGAQLGEHPDPLGSLLADCLDAGLQLFASVLMYRLFSLLAEPAAER</sequence>
<feature type="transmembrane region" description="Helical" evidence="1">
    <location>
        <begin position="121"/>
        <end position="138"/>
    </location>
</feature>
<protein>
    <submittedName>
        <fullName evidence="2">Membrane protein</fullName>
    </submittedName>
</protein>
<dbReference type="GeneID" id="57396188"/>
<feature type="transmembrane region" description="Helical" evidence="1">
    <location>
        <begin position="150"/>
        <end position="169"/>
    </location>
</feature>
<organism evidence="2 3">
    <name type="scientific">Metapseudomonas otitidis</name>
    <dbReference type="NCBI Taxonomy" id="319939"/>
    <lineage>
        <taxon>Bacteria</taxon>
        <taxon>Pseudomonadati</taxon>
        <taxon>Pseudomonadota</taxon>
        <taxon>Gammaproteobacteria</taxon>
        <taxon>Pseudomonadales</taxon>
        <taxon>Pseudomonadaceae</taxon>
        <taxon>Metapseudomonas</taxon>
    </lineage>
</organism>
<feature type="transmembrane region" description="Helical" evidence="1">
    <location>
        <begin position="21"/>
        <end position="43"/>
    </location>
</feature>
<keyword evidence="1" id="KW-1133">Transmembrane helix</keyword>
<dbReference type="AlphaFoldDB" id="A0A679GHP6"/>
<proteinExistence type="predicted"/>
<keyword evidence="1" id="KW-0472">Membrane</keyword>
<dbReference type="RefSeq" id="WP_172432666.1">
    <property type="nucleotide sequence ID" value="NZ_AP022642.1"/>
</dbReference>
<reference evidence="2 3" key="1">
    <citation type="journal article" date="2020" name="Microbiol. Resour. Announc.">
        <title>Complete genome sequence of Pseudomonas otitidis strain MrB4, isolated from Lake Biwa in Japan.</title>
        <authorList>
            <person name="Miyazaki K."/>
            <person name="Hase E."/>
            <person name="Maruya T."/>
        </authorList>
    </citation>
    <scope>NUCLEOTIDE SEQUENCE [LARGE SCALE GENOMIC DNA]</scope>
    <source>
        <strain evidence="2 3">MrB4</strain>
    </source>
</reference>
<feature type="transmembrane region" description="Helical" evidence="1">
    <location>
        <begin position="93"/>
        <end position="115"/>
    </location>
</feature>
<name>A0A679GHP6_9GAMM</name>
<feature type="transmembrane region" description="Helical" evidence="1">
    <location>
        <begin position="49"/>
        <end position="72"/>
    </location>
</feature>
<dbReference type="Proteomes" id="UP000501237">
    <property type="component" value="Chromosome"/>
</dbReference>